<evidence type="ECO:0000313" key="6">
    <source>
        <dbReference type="EMBL" id="WGW05599.1"/>
    </source>
</evidence>
<dbReference type="PROSITE" id="PS50222">
    <property type="entry name" value="EF_HAND_2"/>
    <property type="match status" value="2"/>
</dbReference>
<name>A0ABY8QLU0_9RHOB</name>
<dbReference type="PROSITE" id="PS00018">
    <property type="entry name" value="EF_HAND_1"/>
    <property type="match status" value="3"/>
</dbReference>
<evidence type="ECO:0000256" key="1">
    <source>
        <dbReference type="ARBA" id="ARBA00022723"/>
    </source>
</evidence>
<evidence type="ECO:0000256" key="2">
    <source>
        <dbReference type="ARBA" id="ARBA00022737"/>
    </source>
</evidence>
<dbReference type="SUPFAM" id="SSF47473">
    <property type="entry name" value="EF-hand"/>
    <property type="match status" value="1"/>
</dbReference>
<protein>
    <submittedName>
        <fullName evidence="6">EF-hand domain-containing protein</fullName>
    </submittedName>
</protein>
<gene>
    <name evidence="6" type="ORF">QF118_08640</name>
</gene>
<dbReference type="PANTHER" id="PTHR10827">
    <property type="entry name" value="RETICULOCALBIN"/>
    <property type="match status" value="1"/>
</dbReference>
<keyword evidence="7" id="KW-1185">Reference proteome</keyword>
<dbReference type="SMART" id="SM00054">
    <property type="entry name" value="EFh"/>
    <property type="match status" value="4"/>
</dbReference>
<keyword evidence="1" id="KW-0479">Metal-binding</keyword>
<dbReference type="Pfam" id="PF13499">
    <property type="entry name" value="EF-hand_7"/>
    <property type="match status" value="1"/>
</dbReference>
<feature type="domain" description="EF-hand" evidence="5">
    <location>
        <begin position="32"/>
        <end position="67"/>
    </location>
</feature>
<dbReference type="Proteomes" id="UP001241605">
    <property type="component" value="Chromosome"/>
</dbReference>
<dbReference type="InterPro" id="IPR011992">
    <property type="entry name" value="EF-hand-dom_pair"/>
</dbReference>
<organism evidence="6 7">
    <name type="scientific">Tropicibacter oceani</name>
    <dbReference type="NCBI Taxonomy" id="3058420"/>
    <lineage>
        <taxon>Bacteria</taxon>
        <taxon>Pseudomonadati</taxon>
        <taxon>Pseudomonadota</taxon>
        <taxon>Alphaproteobacteria</taxon>
        <taxon>Rhodobacterales</taxon>
        <taxon>Roseobacteraceae</taxon>
        <taxon>Tropicibacter</taxon>
    </lineage>
</organism>
<accession>A0ABY8QLU0</accession>
<evidence type="ECO:0000313" key="7">
    <source>
        <dbReference type="Proteomes" id="UP001241605"/>
    </source>
</evidence>
<dbReference type="Pfam" id="PF13202">
    <property type="entry name" value="EF-hand_5"/>
    <property type="match status" value="2"/>
</dbReference>
<dbReference type="Gene3D" id="1.10.238.10">
    <property type="entry name" value="EF-hand"/>
    <property type="match status" value="3"/>
</dbReference>
<feature type="domain" description="EF-hand" evidence="5">
    <location>
        <begin position="130"/>
        <end position="157"/>
    </location>
</feature>
<keyword evidence="2" id="KW-0677">Repeat</keyword>
<feature type="compositionally biased region" description="Basic and acidic residues" evidence="3">
    <location>
        <begin position="156"/>
        <end position="185"/>
    </location>
</feature>
<feature type="signal peptide" evidence="4">
    <location>
        <begin position="1"/>
        <end position="24"/>
    </location>
</feature>
<dbReference type="InterPro" id="IPR018247">
    <property type="entry name" value="EF_Hand_1_Ca_BS"/>
</dbReference>
<feature type="region of interest" description="Disordered" evidence="3">
    <location>
        <begin position="155"/>
        <end position="194"/>
    </location>
</feature>
<keyword evidence="4" id="KW-0732">Signal</keyword>
<dbReference type="EMBL" id="CP124616">
    <property type="protein sequence ID" value="WGW05599.1"/>
    <property type="molecule type" value="Genomic_DNA"/>
</dbReference>
<sequence length="194" mass="20767">MTKASYWITGALVLTMGTAGIAHARGYASDGQQGAGMQQMFEKFDTDSDGKITQAEIDAAKAARFAAADSDGDGFLSAEEMTAYADQMRAERETQRRAARTEAMVKSLDKDGDGKLSAEEATAGGPGQMMLQRLDADKDGAVSLEELLEARGMMGKRGDRDGRGGGKYARGHDHGAERGHDRGGNGDRAPWWMR</sequence>
<feature type="region of interest" description="Disordered" evidence="3">
    <location>
        <begin position="92"/>
        <end position="128"/>
    </location>
</feature>
<dbReference type="PANTHER" id="PTHR10827:SF98">
    <property type="entry name" value="45 KDA CALCIUM-BINDING PROTEIN"/>
    <property type="match status" value="1"/>
</dbReference>
<dbReference type="RefSeq" id="WP_282302223.1">
    <property type="nucleotide sequence ID" value="NZ_CP124616.1"/>
</dbReference>
<feature type="compositionally biased region" description="Basic and acidic residues" evidence="3">
    <location>
        <begin position="107"/>
        <end position="118"/>
    </location>
</feature>
<evidence type="ECO:0000256" key="4">
    <source>
        <dbReference type="SAM" id="SignalP"/>
    </source>
</evidence>
<evidence type="ECO:0000256" key="3">
    <source>
        <dbReference type="SAM" id="MobiDB-lite"/>
    </source>
</evidence>
<evidence type="ECO:0000259" key="5">
    <source>
        <dbReference type="PROSITE" id="PS50222"/>
    </source>
</evidence>
<dbReference type="InterPro" id="IPR002048">
    <property type="entry name" value="EF_hand_dom"/>
</dbReference>
<proteinExistence type="predicted"/>
<reference evidence="6 7" key="1">
    <citation type="submission" date="2023-05" db="EMBL/GenBank/DDBJ databases">
        <title>YMD87, complete Genome.</title>
        <authorList>
            <person name="Zhang J."/>
            <person name="Xu X."/>
        </authorList>
    </citation>
    <scope>NUCLEOTIDE SEQUENCE [LARGE SCALE GENOMIC DNA]</scope>
    <source>
        <strain evidence="6 7">YMD87</strain>
    </source>
</reference>
<feature type="chain" id="PRO_5047549313" evidence="4">
    <location>
        <begin position="25"/>
        <end position="194"/>
    </location>
</feature>